<dbReference type="EMBL" id="CAJVPW010040563">
    <property type="protein sequence ID" value="CAG8746499.1"/>
    <property type="molecule type" value="Genomic_DNA"/>
</dbReference>
<reference evidence="1" key="1">
    <citation type="submission" date="2021-06" db="EMBL/GenBank/DDBJ databases">
        <authorList>
            <person name="Kallberg Y."/>
            <person name="Tangrot J."/>
            <person name="Rosling A."/>
        </authorList>
    </citation>
    <scope>NUCLEOTIDE SEQUENCE</scope>
    <source>
        <strain evidence="1">28 12/20/2015</strain>
    </source>
</reference>
<feature type="non-terminal residue" evidence="1">
    <location>
        <position position="1"/>
    </location>
</feature>
<keyword evidence="2" id="KW-1185">Reference proteome</keyword>
<protein>
    <submittedName>
        <fullName evidence="1">13485_t:CDS:1</fullName>
    </submittedName>
</protein>
<comment type="caution">
    <text evidence="1">The sequence shown here is derived from an EMBL/GenBank/DDBJ whole genome shotgun (WGS) entry which is preliminary data.</text>
</comment>
<evidence type="ECO:0000313" key="1">
    <source>
        <dbReference type="EMBL" id="CAG8746499.1"/>
    </source>
</evidence>
<evidence type="ECO:0000313" key="2">
    <source>
        <dbReference type="Proteomes" id="UP000789366"/>
    </source>
</evidence>
<sequence length="154" mass="17443">YQRVITPKARASALVPFKCKQLHKEIVRKNNYTQKGHVTKSKRRKAEKASNSLQTMALTPDENSLYKIWDTESNNLLTANWADALEAELSKVAPLLSTTPTNGENNVFNSLKNSSVVTTEISRRNSTVIENRSSEQFMFNLPEYNNESYNSAET</sequence>
<organism evidence="1 2">
    <name type="scientific">Cetraspora pellucida</name>
    <dbReference type="NCBI Taxonomy" id="1433469"/>
    <lineage>
        <taxon>Eukaryota</taxon>
        <taxon>Fungi</taxon>
        <taxon>Fungi incertae sedis</taxon>
        <taxon>Mucoromycota</taxon>
        <taxon>Glomeromycotina</taxon>
        <taxon>Glomeromycetes</taxon>
        <taxon>Diversisporales</taxon>
        <taxon>Gigasporaceae</taxon>
        <taxon>Cetraspora</taxon>
    </lineage>
</organism>
<gene>
    <name evidence="1" type="ORF">SPELUC_LOCUS14171</name>
</gene>
<dbReference type="Proteomes" id="UP000789366">
    <property type="component" value="Unassembled WGS sequence"/>
</dbReference>
<name>A0ACA9QID5_9GLOM</name>
<accession>A0ACA9QID5</accession>
<feature type="non-terminal residue" evidence="1">
    <location>
        <position position="154"/>
    </location>
</feature>
<proteinExistence type="predicted"/>